<dbReference type="EMBL" id="FOCE01000001">
    <property type="protein sequence ID" value="SEM49305.1"/>
    <property type="molecule type" value="Genomic_DNA"/>
</dbReference>
<evidence type="ECO:0000259" key="1">
    <source>
        <dbReference type="Pfam" id="PF01869"/>
    </source>
</evidence>
<dbReference type="InterPro" id="IPR002731">
    <property type="entry name" value="ATPase_BadF"/>
</dbReference>
<proteinExistence type="predicted"/>
<dbReference type="PANTHER" id="PTHR43190:SF3">
    <property type="entry name" value="N-ACETYL-D-GLUCOSAMINE KINASE"/>
    <property type="match status" value="1"/>
</dbReference>
<dbReference type="Gene3D" id="3.30.420.40">
    <property type="match status" value="2"/>
</dbReference>
<dbReference type="OrthoDB" id="63487at2"/>
<feature type="domain" description="ATPase BadF/BadG/BcrA/BcrD type" evidence="1">
    <location>
        <begin position="5"/>
        <end position="230"/>
    </location>
</feature>
<dbReference type="PANTHER" id="PTHR43190">
    <property type="entry name" value="N-ACETYL-D-GLUCOSAMINE KINASE"/>
    <property type="match status" value="1"/>
</dbReference>
<reference evidence="2 3" key="1">
    <citation type="submission" date="2016-10" db="EMBL/GenBank/DDBJ databases">
        <authorList>
            <person name="de Groot N.N."/>
        </authorList>
    </citation>
    <scope>NUCLEOTIDE SEQUENCE [LARGE SCALE GENOMIC DNA]</scope>
    <source>
        <strain evidence="2 3">DSM 3857</strain>
    </source>
</reference>
<evidence type="ECO:0000313" key="3">
    <source>
        <dbReference type="Proteomes" id="UP000198761"/>
    </source>
</evidence>
<keyword evidence="2" id="KW-0808">Transferase</keyword>
<dbReference type="STRING" id="933059.SAMN04488103_101298"/>
<dbReference type="Pfam" id="PF01869">
    <property type="entry name" value="BcrAD_BadFG"/>
    <property type="match status" value="1"/>
</dbReference>
<dbReference type="AlphaFoldDB" id="A0A1H7YTP0"/>
<gene>
    <name evidence="2" type="ORF">SAMN04488103_101298</name>
</gene>
<protein>
    <submittedName>
        <fullName evidence="2">Glucosamine kinase</fullName>
    </submittedName>
</protein>
<accession>A0A1H7YTP0</accession>
<organism evidence="2 3">
    <name type="scientific">Gemmobacter aquatilis</name>
    <dbReference type="NCBI Taxonomy" id="933059"/>
    <lineage>
        <taxon>Bacteria</taxon>
        <taxon>Pseudomonadati</taxon>
        <taxon>Pseudomonadota</taxon>
        <taxon>Alphaproteobacteria</taxon>
        <taxon>Rhodobacterales</taxon>
        <taxon>Paracoccaceae</taxon>
        <taxon>Gemmobacter</taxon>
    </lineage>
</organism>
<dbReference type="Proteomes" id="UP000198761">
    <property type="component" value="Unassembled WGS sequence"/>
</dbReference>
<dbReference type="InterPro" id="IPR043129">
    <property type="entry name" value="ATPase_NBD"/>
</dbReference>
<dbReference type="CDD" id="cd24082">
    <property type="entry name" value="ASKHA_NBD_GspK-like"/>
    <property type="match status" value="1"/>
</dbReference>
<sequence length="275" mass="26879">MALVLGVDGGGTGCRAAVARVGGPVLGRGAAGPANISIDLEGAAANILAACEAALREAGGGEVRAAVLGLAGANVTAQAARLQGMLPFGDVRIVSDAVIAAKGALGAEDGILALLGTGSVFAVQQGGAIRLHGGRGFLMGDEGSGAVLGRALLRAALRADDGFRAMTPLLAQVLGELGGAEAAVAFALTARPADFARFAPRLLDSDDAAAVEIVGAEVTEVAEILRALQADALPPVTFIGGLGPFYAGRLAGRFAVRAAQGSALDGALALAGVLA</sequence>
<keyword evidence="2" id="KW-0418">Kinase</keyword>
<dbReference type="RefSeq" id="WP_091295758.1">
    <property type="nucleotide sequence ID" value="NZ_FOCE01000001.1"/>
</dbReference>
<dbReference type="SUPFAM" id="SSF53067">
    <property type="entry name" value="Actin-like ATPase domain"/>
    <property type="match status" value="2"/>
</dbReference>
<dbReference type="InterPro" id="IPR052519">
    <property type="entry name" value="Euk-type_GlcNAc_Kinase"/>
</dbReference>
<keyword evidence="3" id="KW-1185">Reference proteome</keyword>
<evidence type="ECO:0000313" key="2">
    <source>
        <dbReference type="EMBL" id="SEM49305.1"/>
    </source>
</evidence>
<name>A0A1H7YTP0_9RHOB</name>
<dbReference type="GO" id="GO:0016301">
    <property type="term" value="F:kinase activity"/>
    <property type="evidence" value="ECO:0007669"/>
    <property type="project" value="UniProtKB-KW"/>
</dbReference>